<proteinExistence type="predicted"/>
<evidence type="ECO:0000313" key="2">
    <source>
        <dbReference type="Proteomes" id="UP001281447"/>
    </source>
</evidence>
<comment type="caution">
    <text evidence="1">The sequence shown here is derived from an EMBL/GenBank/DDBJ whole genome shotgun (WGS) entry which is preliminary data.</text>
</comment>
<protein>
    <submittedName>
        <fullName evidence="1">Uncharacterized protein</fullName>
    </submittedName>
</protein>
<name>A0ABU5C382_9BACI</name>
<reference evidence="1 2" key="1">
    <citation type="submission" date="2023-10" db="EMBL/GenBank/DDBJ databases">
        <title>Virgibacillus halophilus 5B73C genome.</title>
        <authorList>
            <person name="Miliotis G."/>
            <person name="Sengupta P."/>
            <person name="Hameed A."/>
            <person name="Chuvochina M."/>
            <person name="Mcdonagh F."/>
            <person name="Simpson A.C."/>
            <person name="Singh N.K."/>
            <person name="Rekha P.D."/>
            <person name="Raman K."/>
            <person name="Hugenholtz P."/>
            <person name="Venkateswaran K."/>
        </authorList>
    </citation>
    <scope>NUCLEOTIDE SEQUENCE [LARGE SCALE GENOMIC DNA]</scope>
    <source>
        <strain evidence="1 2">5B73C</strain>
    </source>
</reference>
<evidence type="ECO:0000313" key="1">
    <source>
        <dbReference type="EMBL" id="MDY0393764.1"/>
    </source>
</evidence>
<accession>A0ABU5C382</accession>
<dbReference type="EMBL" id="JAWDIP010000003">
    <property type="protein sequence ID" value="MDY0393764.1"/>
    <property type="molecule type" value="Genomic_DNA"/>
</dbReference>
<gene>
    <name evidence="1" type="ORF">RWE15_04010</name>
</gene>
<keyword evidence="2" id="KW-1185">Reference proteome</keyword>
<dbReference type="Proteomes" id="UP001281447">
    <property type="component" value="Unassembled WGS sequence"/>
</dbReference>
<sequence>MLLSFIDNIRYDTEPVAGPEAGLLNTRIVSALHKSIEEKEIQEI</sequence>
<organism evidence="1 2">
    <name type="scientific">Tigheibacillus halophilus</name>
    <dbReference type="NCBI Taxonomy" id="361280"/>
    <lineage>
        <taxon>Bacteria</taxon>
        <taxon>Bacillati</taxon>
        <taxon>Bacillota</taxon>
        <taxon>Bacilli</taxon>
        <taxon>Bacillales</taxon>
        <taxon>Bacillaceae</taxon>
        <taxon>Tigheibacillus</taxon>
    </lineage>
</organism>